<comment type="similarity">
    <text evidence="1">Belongs to the small GTPase superfamily. Ras family. KappaB-Ras subfamily.</text>
</comment>
<dbReference type="CDD" id="cd00882">
    <property type="entry name" value="Ras_like_GTPase"/>
    <property type="match status" value="1"/>
</dbReference>
<evidence type="ECO:0000256" key="3">
    <source>
        <dbReference type="ARBA" id="ARBA00023134"/>
    </source>
</evidence>
<evidence type="ECO:0008006" key="5">
    <source>
        <dbReference type="Google" id="ProtNLM"/>
    </source>
</evidence>
<dbReference type="InterPro" id="IPR027417">
    <property type="entry name" value="P-loop_NTPase"/>
</dbReference>
<dbReference type="SMART" id="SM00173">
    <property type="entry name" value="RAS"/>
    <property type="match status" value="1"/>
</dbReference>
<gene>
    <name evidence="4" type="ORF">TSIB3V08_LOCUS1091</name>
</gene>
<dbReference type="PRINTS" id="PR00449">
    <property type="entry name" value="RASTRNSFRMNG"/>
</dbReference>
<dbReference type="PANTHER" id="PTHR46152">
    <property type="entry name" value="NF-KAPPA-B INHIBITOR-INTERACTING RAS-LIKE PROTEIN"/>
    <property type="match status" value="1"/>
</dbReference>
<dbReference type="EMBL" id="OC000297">
    <property type="protein sequence ID" value="CAD7256816.1"/>
    <property type="molecule type" value="Genomic_DNA"/>
</dbReference>
<organism evidence="4">
    <name type="scientific">Timema shepardi</name>
    <name type="common">Walking stick</name>
    <dbReference type="NCBI Taxonomy" id="629360"/>
    <lineage>
        <taxon>Eukaryota</taxon>
        <taxon>Metazoa</taxon>
        <taxon>Ecdysozoa</taxon>
        <taxon>Arthropoda</taxon>
        <taxon>Hexapoda</taxon>
        <taxon>Insecta</taxon>
        <taxon>Pterygota</taxon>
        <taxon>Neoptera</taxon>
        <taxon>Polyneoptera</taxon>
        <taxon>Phasmatodea</taxon>
        <taxon>Timematodea</taxon>
        <taxon>Timematoidea</taxon>
        <taxon>Timematidae</taxon>
        <taxon>Timema</taxon>
    </lineage>
</organism>
<accession>A0A7R9AMK8</accession>
<evidence type="ECO:0000256" key="2">
    <source>
        <dbReference type="ARBA" id="ARBA00022741"/>
    </source>
</evidence>
<dbReference type="GO" id="GO:0005525">
    <property type="term" value="F:GTP binding"/>
    <property type="evidence" value="ECO:0007669"/>
    <property type="project" value="UniProtKB-KW"/>
</dbReference>
<protein>
    <recommendedName>
        <fullName evidence="5">NF-kappa-B inhibitor-interacting Ras-like protein</fullName>
    </recommendedName>
</protein>
<dbReference type="SUPFAM" id="SSF52540">
    <property type="entry name" value="P-loop containing nucleoside triphosphate hydrolases"/>
    <property type="match status" value="1"/>
</dbReference>
<keyword evidence="2" id="KW-0547">Nucleotide-binding</keyword>
<dbReference type="InterPro" id="IPR001806">
    <property type="entry name" value="Small_GTPase"/>
</dbReference>
<evidence type="ECO:0000313" key="4">
    <source>
        <dbReference type="EMBL" id="CAD7256816.1"/>
    </source>
</evidence>
<dbReference type="GO" id="GO:0032484">
    <property type="term" value="P:Ral protein signal transduction"/>
    <property type="evidence" value="ECO:0007669"/>
    <property type="project" value="TreeGrafter"/>
</dbReference>
<evidence type="ECO:0000256" key="1">
    <source>
        <dbReference type="ARBA" id="ARBA00008094"/>
    </source>
</evidence>
<dbReference type="GO" id="GO:0032794">
    <property type="term" value="F:GTPase activating protein binding"/>
    <property type="evidence" value="ECO:0007669"/>
    <property type="project" value="TreeGrafter"/>
</dbReference>
<sequence>MAPFHGRGAKLKGVLAKHGMFHPGRSPRKPGLFQPKMGKTARVMVFGMKGVGKTAILEQLIYGNITSTSELHPTIEDIYVANIETDRGTREKVRFYDTEGLIGGGREVSPVTRQCAGLVDAYVLVYDTDKPESLDVLIAVKRDIDRNRDKKEAYSMVIGNKTRPTEAGSLENTASKAAHWAVREKMRHYEVNAMERATLYEPFVALASKLNPPPTKSSFPQLSMVRKTIGRPDNS</sequence>
<proteinExistence type="inferred from homology"/>
<dbReference type="Gene3D" id="3.40.50.300">
    <property type="entry name" value="P-loop containing nucleotide triphosphate hydrolases"/>
    <property type="match status" value="1"/>
</dbReference>
<dbReference type="InterPro" id="IPR042227">
    <property type="entry name" value="KBRS"/>
</dbReference>
<keyword evidence="3" id="KW-0342">GTP-binding</keyword>
<reference evidence="4" key="1">
    <citation type="submission" date="2020-11" db="EMBL/GenBank/DDBJ databases">
        <authorList>
            <person name="Tran Van P."/>
        </authorList>
    </citation>
    <scope>NUCLEOTIDE SEQUENCE</scope>
</reference>
<dbReference type="AlphaFoldDB" id="A0A7R9AMK8"/>
<dbReference type="PANTHER" id="PTHR46152:SF3">
    <property type="entry name" value="NF-KAPPA-B INHIBITOR-INTERACTING RAS-LIKE PROTEIN"/>
    <property type="match status" value="1"/>
</dbReference>
<dbReference type="GO" id="GO:0043124">
    <property type="term" value="P:negative regulation of canonical NF-kappaB signal transduction"/>
    <property type="evidence" value="ECO:0007669"/>
    <property type="project" value="InterPro"/>
</dbReference>
<dbReference type="PROSITE" id="PS51419">
    <property type="entry name" value="RAB"/>
    <property type="match status" value="1"/>
</dbReference>
<dbReference type="Pfam" id="PF00071">
    <property type="entry name" value="Ras"/>
    <property type="match status" value="1"/>
</dbReference>
<dbReference type="GO" id="GO:0003924">
    <property type="term" value="F:GTPase activity"/>
    <property type="evidence" value="ECO:0007669"/>
    <property type="project" value="InterPro"/>
</dbReference>
<name>A0A7R9AMK8_TIMSH</name>